<evidence type="ECO:0008006" key="3">
    <source>
        <dbReference type="Google" id="ProtNLM"/>
    </source>
</evidence>
<dbReference type="KEGG" id="pmw:B2K_06390"/>
<dbReference type="Proteomes" id="UP000007392">
    <property type="component" value="Chromosome"/>
</dbReference>
<reference evidence="1 2" key="1">
    <citation type="submission" date="2013-06" db="EMBL/GenBank/DDBJ databases">
        <title>Complete genome sequence of Paenibacillus mucilaginosus K02.</title>
        <authorList>
            <person name="Xiao B."/>
            <person name="Sun L."/>
            <person name="Xiao L."/>
            <person name="Lian B."/>
        </authorList>
    </citation>
    <scope>NUCLEOTIDE SEQUENCE [LARGE SCALE GENOMIC DNA]</scope>
    <source>
        <strain evidence="1 2">K02</strain>
    </source>
</reference>
<dbReference type="AlphaFoldDB" id="I0BDA8"/>
<proteinExistence type="predicted"/>
<evidence type="ECO:0000313" key="1">
    <source>
        <dbReference type="EMBL" id="AFH60355.1"/>
    </source>
</evidence>
<dbReference type="EMBL" id="CP003422">
    <property type="protein sequence ID" value="AFH60355.1"/>
    <property type="molecule type" value="Genomic_DNA"/>
</dbReference>
<protein>
    <recommendedName>
        <fullName evidence="3">DUF3854 domain-containing protein</fullName>
    </recommendedName>
</protein>
<name>I0BDA8_9BACL</name>
<sequence>MLPSAYMANWEPGDDVTDIMAFDSVIVSEGEHKSFISANYLQRPVIGVPGVGNYRDVLPALKKWNCKKVIIAYDADAFLVKKQDGQKIRN</sequence>
<dbReference type="PATRIC" id="fig|997761.3.peg.1271"/>
<organism evidence="1 2">
    <name type="scientific">Paenibacillus mucilaginosus K02</name>
    <dbReference type="NCBI Taxonomy" id="997761"/>
    <lineage>
        <taxon>Bacteria</taxon>
        <taxon>Bacillati</taxon>
        <taxon>Bacillota</taxon>
        <taxon>Bacilli</taxon>
        <taxon>Bacillales</taxon>
        <taxon>Paenibacillaceae</taxon>
        <taxon>Paenibacillus</taxon>
    </lineage>
</organism>
<evidence type="ECO:0000313" key="2">
    <source>
        <dbReference type="Proteomes" id="UP000007392"/>
    </source>
</evidence>
<dbReference type="InterPro" id="IPR034154">
    <property type="entry name" value="TOPRIM_DnaG/twinkle"/>
</dbReference>
<dbReference type="RefSeq" id="WP_014649688.1">
    <property type="nucleotide sequence ID" value="NC_017672.3"/>
</dbReference>
<gene>
    <name evidence="1" type="ORF">B2K_06390</name>
</gene>
<dbReference type="CDD" id="cd01029">
    <property type="entry name" value="TOPRIM_primases"/>
    <property type="match status" value="1"/>
</dbReference>
<dbReference type="HOGENOM" id="CLU_2438023_0_0_9"/>
<accession>I0BDA8</accession>